<reference evidence="2 3" key="1">
    <citation type="journal article" date="2016" name="Nat. Commun.">
        <title>Thousands of microbial genomes shed light on interconnected biogeochemical processes in an aquifer system.</title>
        <authorList>
            <person name="Anantharaman K."/>
            <person name="Brown C.T."/>
            <person name="Hug L.A."/>
            <person name="Sharon I."/>
            <person name="Castelle C.J."/>
            <person name="Probst A.J."/>
            <person name="Thomas B.C."/>
            <person name="Singh A."/>
            <person name="Wilkins M.J."/>
            <person name="Karaoz U."/>
            <person name="Brodie E.L."/>
            <person name="Williams K.H."/>
            <person name="Hubbard S.S."/>
            <person name="Banfield J.F."/>
        </authorList>
    </citation>
    <scope>NUCLEOTIDE SEQUENCE [LARGE SCALE GENOMIC DNA]</scope>
</reference>
<gene>
    <name evidence="2" type="ORF">A2908_00300</name>
</gene>
<dbReference type="AlphaFoldDB" id="A0A1G2IDW1"/>
<accession>A0A1G2IDW1</accession>
<dbReference type="EMBL" id="MHPA01000021">
    <property type="protein sequence ID" value="OGZ72807.1"/>
    <property type="molecule type" value="Genomic_DNA"/>
</dbReference>
<comment type="caution">
    <text evidence="2">The sequence shown here is derived from an EMBL/GenBank/DDBJ whole genome shotgun (WGS) entry which is preliminary data.</text>
</comment>
<evidence type="ECO:0000256" key="1">
    <source>
        <dbReference type="SAM" id="MobiDB-lite"/>
    </source>
</evidence>
<evidence type="ECO:0000313" key="2">
    <source>
        <dbReference type="EMBL" id="OGZ72807.1"/>
    </source>
</evidence>
<feature type="region of interest" description="Disordered" evidence="1">
    <location>
        <begin position="1"/>
        <end position="20"/>
    </location>
</feature>
<organism evidence="2 3">
    <name type="scientific">Candidatus Staskawiczbacteria bacterium RIFCSPLOWO2_01_FULL_38_12b</name>
    <dbReference type="NCBI Taxonomy" id="1802214"/>
    <lineage>
        <taxon>Bacteria</taxon>
        <taxon>Candidatus Staskawicziibacteriota</taxon>
    </lineage>
</organism>
<name>A0A1G2IDW1_9BACT</name>
<dbReference type="STRING" id="1802214.A2908_00300"/>
<proteinExistence type="predicted"/>
<sequence>MAKQEGLPQNEPSLKKVGMSPEELAKAKAEMGEFEYIGGKFVKRGSESHEKATKADDVREIEKLRKKVGESNEEKERRELLEEINISGRLGATTSVGSEFGKKRGVSSGFQNFIDGKSKDESLNSALRDSVNSEYGSFNVGMKYPFSRESAFGAHNIRYLLEENNINAAVTITPVIIKRPVYEKKTVEKGMLWWKSTQEVQEQTGLGERSISIGDLNGNNSDTELAYRIFYYVQGTRENPYIEGDGNREGNIFAGQIFLPESIARKTFTEIENDPSFIKEVLRTLDPELMKTQEDPNNSPRTKSLGRGCMPKIDKIVIVPEGKSSEAFIRNERNIPKEINSKYIKTCPEF</sequence>
<evidence type="ECO:0000313" key="3">
    <source>
        <dbReference type="Proteomes" id="UP000176774"/>
    </source>
</evidence>
<protein>
    <submittedName>
        <fullName evidence="2">Uncharacterized protein</fullName>
    </submittedName>
</protein>
<dbReference type="Proteomes" id="UP000176774">
    <property type="component" value="Unassembled WGS sequence"/>
</dbReference>